<keyword evidence="3" id="KW-1185">Reference proteome</keyword>
<dbReference type="PANTHER" id="PTHR43792">
    <property type="entry name" value="GNAT FAMILY, PUTATIVE (AFU_ORTHOLOGUE AFUA_3G00765)-RELATED-RELATED"/>
    <property type="match status" value="1"/>
</dbReference>
<dbReference type="EMBL" id="JEOB01000004">
    <property type="protein sequence ID" value="EXM38004.1"/>
    <property type="molecule type" value="Genomic_DNA"/>
</dbReference>
<dbReference type="PANTHER" id="PTHR43792:SF1">
    <property type="entry name" value="N-ACETYLTRANSFERASE DOMAIN-CONTAINING PROTEIN"/>
    <property type="match status" value="1"/>
</dbReference>
<dbReference type="RefSeq" id="WP_037290097.1">
    <property type="nucleotide sequence ID" value="NZ_JEOB01000004.1"/>
</dbReference>
<reference evidence="2 3" key="1">
    <citation type="submission" date="2013-06" db="EMBL/GenBank/DDBJ databases">
        <title>Rumen cellulosomics: divergent fiber-degrading strategies revealed by comparative genome-wide analysis of six Ruminococcal strains.</title>
        <authorList>
            <person name="Dassa B."/>
            <person name="Borovok I."/>
            <person name="Lamed R."/>
            <person name="Flint H."/>
            <person name="Yeoman C.J."/>
            <person name="White B."/>
            <person name="Bayer E.A."/>
        </authorList>
    </citation>
    <scope>NUCLEOTIDE SEQUENCE [LARGE SCALE GENOMIC DNA]</scope>
    <source>
        <strain evidence="2 3">SY3</strain>
    </source>
</reference>
<dbReference type="GO" id="GO:0016747">
    <property type="term" value="F:acyltransferase activity, transferring groups other than amino-acyl groups"/>
    <property type="evidence" value="ECO:0007669"/>
    <property type="project" value="InterPro"/>
</dbReference>
<dbReference type="PATRIC" id="fig|1341156.4.peg.3005"/>
<name>A0A011UBP5_RUMAL</name>
<dbReference type="Gene3D" id="3.40.630.30">
    <property type="match status" value="1"/>
</dbReference>
<proteinExistence type="predicted"/>
<keyword evidence="2" id="KW-0808">Transferase</keyword>
<dbReference type="InterPro" id="IPR051531">
    <property type="entry name" value="N-acetyltransferase"/>
</dbReference>
<sequence>MDILFGTKRLSVRRFRSADGDDLAEILTDKEVTYFEPYDTFTHEAAVAEAAMFAESSEFFSVVLDSKVIGKIYFSKRDYGTYEIGYTFNRKYQGNGYACESVGAFIRYAFDKIGARRIMAEIDVRNERSFKLCERLGMRREAEFKQVYPSKEGGYNDFYIYAILKEEYSK</sequence>
<dbReference type="InterPro" id="IPR000182">
    <property type="entry name" value="GNAT_dom"/>
</dbReference>
<evidence type="ECO:0000313" key="2">
    <source>
        <dbReference type="EMBL" id="EXM38004.1"/>
    </source>
</evidence>
<protein>
    <submittedName>
        <fullName evidence="2">GNAT family acetyltransferase</fullName>
    </submittedName>
</protein>
<dbReference type="AlphaFoldDB" id="A0A011UBP5"/>
<comment type="caution">
    <text evidence="2">The sequence shown here is derived from an EMBL/GenBank/DDBJ whole genome shotgun (WGS) entry which is preliminary data.</text>
</comment>
<dbReference type="Proteomes" id="UP000021369">
    <property type="component" value="Unassembled WGS sequence"/>
</dbReference>
<dbReference type="PROSITE" id="PS51186">
    <property type="entry name" value="GNAT"/>
    <property type="match status" value="1"/>
</dbReference>
<organism evidence="2 3">
    <name type="scientific">Ruminococcus albus SY3</name>
    <dbReference type="NCBI Taxonomy" id="1341156"/>
    <lineage>
        <taxon>Bacteria</taxon>
        <taxon>Bacillati</taxon>
        <taxon>Bacillota</taxon>
        <taxon>Clostridia</taxon>
        <taxon>Eubacteriales</taxon>
        <taxon>Oscillospiraceae</taxon>
        <taxon>Ruminococcus</taxon>
    </lineage>
</organism>
<evidence type="ECO:0000259" key="1">
    <source>
        <dbReference type="PROSITE" id="PS51186"/>
    </source>
</evidence>
<feature type="domain" description="N-acetyltransferase" evidence="1">
    <location>
        <begin position="13"/>
        <end position="166"/>
    </location>
</feature>
<accession>A0A011UBP5</accession>
<dbReference type="Pfam" id="PF13302">
    <property type="entry name" value="Acetyltransf_3"/>
    <property type="match status" value="1"/>
</dbReference>
<dbReference type="OrthoDB" id="9785602at2"/>
<dbReference type="InterPro" id="IPR016181">
    <property type="entry name" value="Acyl_CoA_acyltransferase"/>
</dbReference>
<dbReference type="SUPFAM" id="SSF55729">
    <property type="entry name" value="Acyl-CoA N-acyltransferases (Nat)"/>
    <property type="match status" value="1"/>
</dbReference>
<gene>
    <name evidence="2" type="ORF">RASY3_17030</name>
</gene>
<evidence type="ECO:0000313" key="3">
    <source>
        <dbReference type="Proteomes" id="UP000021369"/>
    </source>
</evidence>